<dbReference type="GO" id="GO:0005829">
    <property type="term" value="C:cytosol"/>
    <property type="evidence" value="ECO:0007669"/>
    <property type="project" value="TreeGrafter"/>
</dbReference>
<dbReference type="PROSITE" id="PS00039">
    <property type="entry name" value="DEAD_ATP_HELICASE"/>
    <property type="match status" value="1"/>
</dbReference>
<keyword evidence="6 11" id="KW-0067">ATP-binding</keyword>
<dbReference type="OrthoDB" id="9805696at2"/>
<dbReference type="InterPro" id="IPR001650">
    <property type="entry name" value="Helicase_C-like"/>
</dbReference>
<keyword evidence="5 11" id="KW-0347">Helicase</keyword>
<dbReference type="Gene3D" id="3.40.50.300">
    <property type="entry name" value="P-loop containing nucleotide triphosphate hydrolases"/>
    <property type="match status" value="2"/>
</dbReference>
<comment type="caution">
    <text evidence="16">The sequence shown here is derived from an EMBL/GenBank/DDBJ whole genome shotgun (WGS) entry which is preliminary data.</text>
</comment>
<dbReference type="GO" id="GO:0003724">
    <property type="term" value="F:RNA helicase activity"/>
    <property type="evidence" value="ECO:0007669"/>
    <property type="project" value="UniProtKB-EC"/>
</dbReference>
<dbReference type="PROSITE" id="PS51194">
    <property type="entry name" value="HELICASE_CTER"/>
    <property type="match status" value="1"/>
</dbReference>
<evidence type="ECO:0000256" key="5">
    <source>
        <dbReference type="ARBA" id="ARBA00022806"/>
    </source>
</evidence>
<dbReference type="SMART" id="SM00487">
    <property type="entry name" value="DEXDc"/>
    <property type="match status" value="1"/>
</dbReference>
<evidence type="ECO:0000256" key="1">
    <source>
        <dbReference type="ARBA" id="ARBA00012552"/>
    </source>
</evidence>
<evidence type="ECO:0000259" key="13">
    <source>
        <dbReference type="PROSITE" id="PS51192"/>
    </source>
</evidence>
<dbReference type="PANTHER" id="PTHR47963:SF5">
    <property type="entry name" value="DEAD-BOX ATP-DEPENDENT RNA HELICASE CSHA"/>
    <property type="match status" value="1"/>
</dbReference>
<evidence type="ECO:0000256" key="11">
    <source>
        <dbReference type="RuleBase" id="RU000492"/>
    </source>
</evidence>
<dbReference type="EMBL" id="SWFM01000001">
    <property type="protein sequence ID" value="TKD71563.1"/>
    <property type="molecule type" value="Genomic_DNA"/>
</dbReference>
<comment type="catalytic activity">
    <reaction evidence="8">
        <text>ATP + H2O = ADP + phosphate + H(+)</text>
        <dbReference type="Rhea" id="RHEA:13065"/>
        <dbReference type="ChEBI" id="CHEBI:15377"/>
        <dbReference type="ChEBI" id="CHEBI:15378"/>
        <dbReference type="ChEBI" id="CHEBI:30616"/>
        <dbReference type="ChEBI" id="CHEBI:43474"/>
        <dbReference type="ChEBI" id="CHEBI:456216"/>
        <dbReference type="EC" id="3.6.4.13"/>
    </reaction>
</comment>
<keyword evidence="2" id="KW-0963">Cytoplasm</keyword>
<evidence type="ECO:0000313" key="16">
    <source>
        <dbReference type="EMBL" id="TKD71563.1"/>
    </source>
</evidence>
<name>A0A4U1MK92_9BACL</name>
<dbReference type="SUPFAM" id="SSF52540">
    <property type="entry name" value="P-loop containing nucleoside triphosphate hydrolases"/>
    <property type="match status" value="1"/>
</dbReference>
<feature type="domain" description="Helicase C-terminal" evidence="14">
    <location>
        <begin position="214"/>
        <end position="376"/>
    </location>
</feature>
<dbReference type="EC" id="3.6.4.13" evidence="1"/>
<dbReference type="PROSITE" id="PS51195">
    <property type="entry name" value="Q_MOTIF"/>
    <property type="match status" value="1"/>
</dbReference>
<dbReference type="SMART" id="SM00490">
    <property type="entry name" value="HELICc"/>
    <property type="match status" value="1"/>
</dbReference>
<dbReference type="GO" id="GO:0009409">
    <property type="term" value="P:response to cold"/>
    <property type="evidence" value="ECO:0007669"/>
    <property type="project" value="TreeGrafter"/>
</dbReference>
<dbReference type="PROSITE" id="PS51192">
    <property type="entry name" value="HELICASE_ATP_BIND_1"/>
    <property type="match status" value="1"/>
</dbReference>
<evidence type="ECO:0000256" key="10">
    <source>
        <dbReference type="PROSITE-ProRule" id="PRU00552"/>
    </source>
</evidence>
<evidence type="ECO:0000313" key="17">
    <source>
        <dbReference type="Proteomes" id="UP000310541"/>
    </source>
</evidence>
<dbReference type="InterPro" id="IPR044742">
    <property type="entry name" value="DEAD/DEAH_RhlB"/>
</dbReference>
<dbReference type="Pfam" id="PF00271">
    <property type="entry name" value="Helicase_C"/>
    <property type="match status" value="1"/>
</dbReference>
<dbReference type="InterPro" id="IPR014001">
    <property type="entry name" value="Helicase_ATP-bd"/>
</dbReference>
<dbReference type="CDD" id="cd18787">
    <property type="entry name" value="SF2_C_DEAD"/>
    <property type="match status" value="1"/>
</dbReference>
<organism evidence="16 17">
    <name type="scientific">Guptibacillus hwajinpoensis</name>
    <dbReference type="NCBI Taxonomy" id="208199"/>
    <lineage>
        <taxon>Bacteria</taxon>
        <taxon>Bacillati</taxon>
        <taxon>Bacillota</taxon>
        <taxon>Bacilli</taxon>
        <taxon>Bacillales</taxon>
        <taxon>Guptibacillaceae</taxon>
        <taxon>Guptibacillus</taxon>
    </lineage>
</organism>
<feature type="domain" description="DEAD-box RNA helicase Q" evidence="15">
    <location>
        <begin position="2"/>
        <end position="30"/>
    </location>
</feature>
<evidence type="ECO:0000256" key="2">
    <source>
        <dbReference type="ARBA" id="ARBA00022490"/>
    </source>
</evidence>
<gene>
    <name evidence="16" type="ORF">FBF83_01800</name>
</gene>
<feature type="short sequence motif" description="Q motif" evidence="10">
    <location>
        <begin position="2"/>
        <end position="30"/>
    </location>
</feature>
<dbReference type="GO" id="GO:0005524">
    <property type="term" value="F:ATP binding"/>
    <property type="evidence" value="ECO:0007669"/>
    <property type="project" value="UniProtKB-KW"/>
</dbReference>
<dbReference type="InterPro" id="IPR027417">
    <property type="entry name" value="P-loop_NTPase"/>
</dbReference>
<dbReference type="CDD" id="cd00268">
    <property type="entry name" value="DEADc"/>
    <property type="match status" value="1"/>
</dbReference>
<evidence type="ECO:0000256" key="6">
    <source>
        <dbReference type="ARBA" id="ARBA00022840"/>
    </source>
</evidence>
<evidence type="ECO:0000256" key="9">
    <source>
        <dbReference type="ARBA" id="ARBA00067932"/>
    </source>
</evidence>
<dbReference type="InterPro" id="IPR014014">
    <property type="entry name" value="RNA_helicase_DEAD_Q_motif"/>
</dbReference>
<evidence type="ECO:0000256" key="8">
    <source>
        <dbReference type="ARBA" id="ARBA00047984"/>
    </source>
</evidence>
<reference evidence="16 17" key="1">
    <citation type="submission" date="2019-04" db="EMBL/GenBank/DDBJ databases">
        <title>Genome sequence of Bacillus hwajinpoensis strain Y2.</title>
        <authorList>
            <person name="Fair J.L."/>
            <person name="Maclea K.S."/>
        </authorList>
    </citation>
    <scope>NUCLEOTIDE SEQUENCE [LARGE SCALE GENOMIC DNA]</scope>
    <source>
        <strain evidence="16 17">Y2</strain>
    </source>
</reference>
<dbReference type="AlphaFoldDB" id="A0A4U1MK92"/>
<dbReference type="RefSeq" id="WP_136945437.1">
    <property type="nucleotide sequence ID" value="NZ_SWFM01000001.1"/>
</dbReference>
<evidence type="ECO:0000256" key="12">
    <source>
        <dbReference type="SAM" id="MobiDB-lite"/>
    </source>
</evidence>
<dbReference type="PANTHER" id="PTHR47963">
    <property type="entry name" value="DEAD-BOX ATP-DEPENDENT RNA HELICASE 47, MITOCHONDRIAL"/>
    <property type="match status" value="1"/>
</dbReference>
<evidence type="ECO:0000259" key="14">
    <source>
        <dbReference type="PROSITE" id="PS51194"/>
    </source>
</evidence>
<dbReference type="GO" id="GO:0016787">
    <property type="term" value="F:hydrolase activity"/>
    <property type="evidence" value="ECO:0007669"/>
    <property type="project" value="UniProtKB-KW"/>
</dbReference>
<dbReference type="GO" id="GO:0033592">
    <property type="term" value="F:RNA strand annealing activity"/>
    <property type="evidence" value="ECO:0007669"/>
    <property type="project" value="TreeGrafter"/>
</dbReference>
<evidence type="ECO:0000256" key="3">
    <source>
        <dbReference type="ARBA" id="ARBA00022741"/>
    </source>
</evidence>
<dbReference type="InterPro" id="IPR050547">
    <property type="entry name" value="DEAD_box_RNA_helicases"/>
</dbReference>
<dbReference type="GO" id="GO:0005840">
    <property type="term" value="C:ribosome"/>
    <property type="evidence" value="ECO:0007669"/>
    <property type="project" value="TreeGrafter"/>
</dbReference>
<comment type="similarity">
    <text evidence="7 11">Belongs to the DEAD box helicase family.</text>
</comment>
<dbReference type="Proteomes" id="UP000310541">
    <property type="component" value="Unassembled WGS sequence"/>
</dbReference>
<evidence type="ECO:0000256" key="4">
    <source>
        <dbReference type="ARBA" id="ARBA00022801"/>
    </source>
</evidence>
<evidence type="ECO:0000259" key="15">
    <source>
        <dbReference type="PROSITE" id="PS51195"/>
    </source>
</evidence>
<feature type="domain" description="Helicase ATP-binding" evidence="13">
    <location>
        <begin position="33"/>
        <end position="203"/>
    </location>
</feature>
<sequence length="495" mass="54726">MKKFQDLGLSNTLIEAVNQMGFEETTPIQAGTIPIALEGKDVIGQAQTGTGKTAAFGIPMIEKIDTSLSHVQGIILAPTRELAVQVAEELNRIGQAKGVRALPIYGGQSIVHQIKALKKKPHLVVATPGRLIDHMERKTIRLSEVSFVVLDEADEMLNMGFIEDIEKILKGVPNERQTLLFSATMPKRIALLAEKFMSNPETVRTKSKEMTVPSIEQHYYEVRDSKKFDILCRLLDTQSPELAIVFARTKKRVDEVSEGLKKRGYMAEGIHGDLPQGKRDQVIKQFKDSTIDIMVATDVAARGLDISGVTHVYNFDIPQDPESYVHRIGRTGRAGKSGLASTFITPREYDHLKVIEKITKKSMQKRTIPSFAEAMEGQQQMAIQQLQSTIEEQDHSGYRSSAEQLLDDHDSVTLLSAALKLLTKEPDTTPVRITEIAPLRAKKAQNRGGSGGNRNRNRSNDRGGRKGGSGGGYRGDRNSSGSGNKRRKFNDKGNK</sequence>
<keyword evidence="4 11" id="KW-0378">Hydrolase</keyword>
<dbReference type="Pfam" id="PF00270">
    <property type="entry name" value="DEAD"/>
    <property type="match status" value="1"/>
</dbReference>
<dbReference type="FunFam" id="3.40.50.300:FF:000108">
    <property type="entry name" value="ATP-dependent RNA helicase RhlE"/>
    <property type="match status" value="1"/>
</dbReference>
<accession>A0A4U1MK92</accession>
<feature type="region of interest" description="Disordered" evidence="12">
    <location>
        <begin position="435"/>
        <end position="495"/>
    </location>
</feature>
<proteinExistence type="inferred from homology"/>
<keyword evidence="3 11" id="KW-0547">Nucleotide-binding</keyword>
<evidence type="ECO:0000256" key="7">
    <source>
        <dbReference type="ARBA" id="ARBA00038437"/>
    </source>
</evidence>
<dbReference type="InterPro" id="IPR011545">
    <property type="entry name" value="DEAD/DEAH_box_helicase_dom"/>
</dbReference>
<protein>
    <recommendedName>
        <fullName evidence="9">ATP-dependent RNA helicase CshA</fullName>
        <ecNumber evidence="1">3.6.4.13</ecNumber>
    </recommendedName>
</protein>
<dbReference type="InterPro" id="IPR000629">
    <property type="entry name" value="RNA-helicase_DEAD-box_CS"/>
</dbReference>